<keyword evidence="1" id="KW-0812">Transmembrane</keyword>
<proteinExistence type="predicted"/>
<dbReference type="Proteomes" id="UP000321595">
    <property type="component" value="Chromosome"/>
</dbReference>
<dbReference type="RefSeq" id="WP_146957175.1">
    <property type="nucleotide sequence ID" value="NZ_CP042467.1"/>
</dbReference>
<feature type="transmembrane region" description="Helical" evidence="1">
    <location>
        <begin position="7"/>
        <end position="33"/>
    </location>
</feature>
<keyword evidence="1" id="KW-0472">Membrane</keyword>
<keyword evidence="3" id="KW-1185">Reference proteome</keyword>
<gene>
    <name evidence="2" type="ORF">FRD01_02050</name>
</gene>
<accession>A0A5B8XLQ8</accession>
<name>A0A5B8XLQ8_9DELT</name>
<keyword evidence="1" id="KW-1133">Transmembrane helix</keyword>
<dbReference type="OrthoDB" id="5507309at2"/>
<protein>
    <submittedName>
        <fullName evidence="2">AgmX/PglI C-terminal domain-containing protein</fullName>
    </submittedName>
</protein>
<reference evidence="2 3" key="1">
    <citation type="submission" date="2019-08" db="EMBL/GenBank/DDBJ databases">
        <authorList>
            <person name="Liang Q."/>
        </authorList>
    </citation>
    <scope>NUCLEOTIDE SEQUENCE [LARGE SCALE GENOMIC DNA]</scope>
    <source>
        <strain evidence="2 3">V1718</strain>
    </source>
</reference>
<dbReference type="KEGG" id="bbae:FRD01_02050"/>
<organism evidence="2 3">
    <name type="scientific">Microvenator marinus</name>
    <dbReference type="NCBI Taxonomy" id="2600177"/>
    <lineage>
        <taxon>Bacteria</taxon>
        <taxon>Deltaproteobacteria</taxon>
        <taxon>Bradymonadales</taxon>
        <taxon>Microvenatoraceae</taxon>
        <taxon>Microvenator</taxon>
    </lineage>
</organism>
<evidence type="ECO:0000256" key="1">
    <source>
        <dbReference type="SAM" id="Phobius"/>
    </source>
</evidence>
<dbReference type="NCBIfam" id="NF033768">
    <property type="entry name" value="myxo_SS_tail"/>
    <property type="match status" value="1"/>
</dbReference>
<dbReference type="EMBL" id="CP042467">
    <property type="protein sequence ID" value="QED26061.1"/>
    <property type="molecule type" value="Genomic_DNA"/>
</dbReference>
<evidence type="ECO:0000313" key="2">
    <source>
        <dbReference type="EMBL" id="QED26061.1"/>
    </source>
</evidence>
<dbReference type="AlphaFoldDB" id="A0A5B8XLQ8"/>
<sequence>MAESQGCSVVVVVMVTGLAFFLGAGAGAAGMWFGMPYIDDSTGTTAVAEVPSAECPPCEAAVAAGNASDYALVYPIEESLRVQGKLDPELVKNQVKAKRYEFSKCYREAIEKDPSVKGEMSVQFTVSGSKGNIIAAVERDTAINASIKECVLTEVKKWKFEPATGSNSVVRFDMLFVPISSAPAP</sequence>
<evidence type="ECO:0000313" key="3">
    <source>
        <dbReference type="Proteomes" id="UP000321595"/>
    </source>
</evidence>
<dbReference type="InterPro" id="IPR049806">
    <property type="entry name" value="MasK-like_C"/>
</dbReference>